<organism evidence="7 8">
    <name type="scientific">Celeribacter neptunius</name>
    <dbReference type="NCBI Taxonomy" id="588602"/>
    <lineage>
        <taxon>Bacteria</taxon>
        <taxon>Pseudomonadati</taxon>
        <taxon>Pseudomonadota</taxon>
        <taxon>Alphaproteobacteria</taxon>
        <taxon>Rhodobacterales</taxon>
        <taxon>Roseobacteraceae</taxon>
        <taxon>Celeribacter</taxon>
    </lineage>
</organism>
<dbReference type="EMBL" id="FORH01000005">
    <property type="protein sequence ID" value="SFJ68889.1"/>
    <property type="molecule type" value="Genomic_DNA"/>
</dbReference>
<dbReference type="CDD" id="cd08506">
    <property type="entry name" value="PBP2_clavulanate_OppA2"/>
    <property type="match status" value="1"/>
</dbReference>
<dbReference type="GO" id="GO:0015833">
    <property type="term" value="P:peptide transport"/>
    <property type="evidence" value="ECO:0007669"/>
    <property type="project" value="TreeGrafter"/>
</dbReference>
<gene>
    <name evidence="7" type="ORF">SAMN04487991_2676</name>
</gene>
<feature type="chain" id="PRO_5011555450" evidence="5">
    <location>
        <begin position="31"/>
        <end position="583"/>
    </location>
</feature>
<dbReference type="SUPFAM" id="SSF53850">
    <property type="entry name" value="Periplasmic binding protein-like II"/>
    <property type="match status" value="1"/>
</dbReference>
<evidence type="ECO:0000259" key="6">
    <source>
        <dbReference type="Pfam" id="PF00496"/>
    </source>
</evidence>
<keyword evidence="8" id="KW-1185">Reference proteome</keyword>
<dbReference type="Proteomes" id="UP000199630">
    <property type="component" value="Unassembled WGS sequence"/>
</dbReference>
<evidence type="ECO:0000313" key="7">
    <source>
        <dbReference type="EMBL" id="SFJ68889.1"/>
    </source>
</evidence>
<dbReference type="Pfam" id="PF00496">
    <property type="entry name" value="SBP_bac_5"/>
    <property type="match status" value="1"/>
</dbReference>
<protein>
    <submittedName>
        <fullName evidence="7">Peptide/nickel transport system substrate-binding protein</fullName>
    </submittedName>
</protein>
<evidence type="ECO:0000256" key="1">
    <source>
        <dbReference type="ARBA" id="ARBA00004418"/>
    </source>
</evidence>
<evidence type="ECO:0000256" key="3">
    <source>
        <dbReference type="ARBA" id="ARBA00022448"/>
    </source>
</evidence>
<dbReference type="STRING" id="588602.SAMN04487991_2676"/>
<dbReference type="GO" id="GO:0030288">
    <property type="term" value="C:outer membrane-bounded periplasmic space"/>
    <property type="evidence" value="ECO:0007669"/>
    <property type="project" value="UniProtKB-ARBA"/>
</dbReference>
<dbReference type="Gene3D" id="3.10.105.10">
    <property type="entry name" value="Dipeptide-binding Protein, Domain 3"/>
    <property type="match status" value="1"/>
</dbReference>
<dbReference type="InterPro" id="IPR039424">
    <property type="entry name" value="SBP_5"/>
</dbReference>
<accession>A0A1I3TEK1</accession>
<comment type="subcellular location">
    <subcellularLocation>
        <location evidence="1">Periplasm</location>
    </subcellularLocation>
</comment>
<dbReference type="PIRSF" id="PIRSF002741">
    <property type="entry name" value="MppA"/>
    <property type="match status" value="1"/>
</dbReference>
<dbReference type="GO" id="GO:0043190">
    <property type="term" value="C:ATP-binding cassette (ABC) transporter complex"/>
    <property type="evidence" value="ECO:0007669"/>
    <property type="project" value="InterPro"/>
</dbReference>
<dbReference type="AlphaFoldDB" id="A0A1I3TEK1"/>
<name>A0A1I3TEK1_9RHOB</name>
<feature type="signal peptide" evidence="5">
    <location>
        <begin position="1"/>
        <end position="30"/>
    </location>
</feature>
<dbReference type="InterPro" id="IPR000914">
    <property type="entry name" value="SBP_5_dom"/>
</dbReference>
<keyword evidence="3" id="KW-0813">Transport</keyword>
<dbReference type="PANTHER" id="PTHR30290">
    <property type="entry name" value="PERIPLASMIC BINDING COMPONENT OF ABC TRANSPORTER"/>
    <property type="match status" value="1"/>
</dbReference>
<evidence type="ECO:0000256" key="4">
    <source>
        <dbReference type="ARBA" id="ARBA00022729"/>
    </source>
</evidence>
<reference evidence="8" key="1">
    <citation type="submission" date="2016-10" db="EMBL/GenBank/DDBJ databases">
        <authorList>
            <person name="Varghese N."/>
            <person name="Submissions S."/>
        </authorList>
    </citation>
    <scope>NUCLEOTIDE SEQUENCE [LARGE SCALE GENOMIC DNA]</scope>
    <source>
        <strain evidence="8">DSM 26471</strain>
    </source>
</reference>
<feature type="domain" description="Solute-binding protein family 5" evidence="6">
    <location>
        <begin position="86"/>
        <end position="481"/>
    </location>
</feature>
<comment type="similarity">
    <text evidence="2">Belongs to the bacterial solute-binding protein 5 family.</text>
</comment>
<sequence>MKRIQFSQRAFRNTAVCTAMTLALAGGALAQDAQTGGTLKIVGTADLDHFDPTSAALVTTNNFLRATQRTLISYHASTDEEERIRPVGDLATEVPQPTNGGLTYTFHLRDGAMWNTPGGARQITSADFERGMKRMCNPALGSAMLTYFVSLIDGMDTFCDGFAEVEPTVEAMKAYIEDNDIAGITQPDDLTVEITLSETAGDFIYMVSLPTSAPAPIEVLDYMPDGPEYRENFIASGPYTPVDYVPDASLTLARNPAWSAEADPLRAANVDTIEITFGIQPDAAIQQLQAGDADMVYDITIPPAILSLLTMTADEKVMTMSAGRTAFLFINTVSDNNDGALQDLRVRQALNYAIDKAALVQQMGGPAIAQPQSGIFGAGVLGYHDFDLYPSEGDAGDPEKARALLAEAGYPDGITLKMPYRNQNNQPEIAQTIQAAMAEAGITLELTPVTASDYYSKFMTNPRNTEEGAWDIAPVGWAPDWVGGAARSVFQPQFTFDGRHQTYNYTDYNNPEANEVAKQAINATTPEEAARLWAEVDELVMADAPVVPYYSEQVVLYRGPAVENFQPYALGGQGDWTNVWLNR</sequence>
<proteinExistence type="inferred from homology"/>
<dbReference type="Gene3D" id="3.40.190.10">
    <property type="entry name" value="Periplasmic binding protein-like II"/>
    <property type="match status" value="1"/>
</dbReference>
<dbReference type="RefSeq" id="WP_218151367.1">
    <property type="nucleotide sequence ID" value="NZ_FORH01000005.1"/>
</dbReference>
<evidence type="ECO:0000313" key="8">
    <source>
        <dbReference type="Proteomes" id="UP000199630"/>
    </source>
</evidence>
<keyword evidence="4 5" id="KW-0732">Signal</keyword>
<dbReference type="InterPro" id="IPR030678">
    <property type="entry name" value="Peptide/Ni-bd"/>
</dbReference>
<dbReference type="PANTHER" id="PTHR30290:SF10">
    <property type="entry name" value="PERIPLASMIC OLIGOPEPTIDE-BINDING PROTEIN-RELATED"/>
    <property type="match status" value="1"/>
</dbReference>
<dbReference type="GO" id="GO:1904680">
    <property type="term" value="F:peptide transmembrane transporter activity"/>
    <property type="evidence" value="ECO:0007669"/>
    <property type="project" value="TreeGrafter"/>
</dbReference>
<evidence type="ECO:0000256" key="2">
    <source>
        <dbReference type="ARBA" id="ARBA00005695"/>
    </source>
</evidence>
<evidence type="ECO:0000256" key="5">
    <source>
        <dbReference type="SAM" id="SignalP"/>
    </source>
</evidence>